<evidence type="ECO:0000313" key="3">
    <source>
        <dbReference type="Proteomes" id="UP000478052"/>
    </source>
</evidence>
<dbReference type="Proteomes" id="UP000478052">
    <property type="component" value="Unassembled WGS sequence"/>
</dbReference>
<protein>
    <submittedName>
        <fullName evidence="2">ChSh domain-containing protein</fullName>
    </submittedName>
</protein>
<feature type="compositionally biased region" description="Basic residues" evidence="1">
    <location>
        <begin position="11"/>
        <end position="24"/>
    </location>
</feature>
<feature type="compositionally biased region" description="Polar residues" evidence="1">
    <location>
        <begin position="230"/>
        <end position="243"/>
    </location>
</feature>
<dbReference type="CDD" id="cd00034">
    <property type="entry name" value="CSD"/>
    <property type="match status" value="1"/>
</dbReference>
<dbReference type="Gene3D" id="2.40.50.40">
    <property type="match status" value="1"/>
</dbReference>
<name>A0A6G0Y5I2_APHCR</name>
<evidence type="ECO:0000313" key="2">
    <source>
        <dbReference type="EMBL" id="KAF0749355.1"/>
    </source>
</evidence>
<keyword evidence="3" id="KW-1185">Reference proteome</keyword>
<accession>A0A6G0Y5I2</accession>
<proteinExistence type="predicted"/>
<dbReference type="OrthoDB" id="6625284at2759"/>
<dbReference type="GO" id="GO:0005694">
    <property type="term" value="C:chromosome"/>
    <property type="evidence" value="ECO:0007669"/>
    <property type="project" value="UniProtKB-ARBA"/>
</dbReference>
<evidence type="ECO:0000256" key="1">
    <source>
        <dbReference type="SAM" id="MobiDB-lite"/>
    </source>
</evidence>
<sequence>MHTLLSDANRNRSKNVARRSRGRFHPRNARVPLLTPLEMLERGISFQVFEESLQIVDEMPRNIFNRNGSKNVARRARRSFNQRNARVPLLTPLEMPESGISFQVFEESLQIVDEMPRNIFNRNGSKNVARRARRSFNQRSIFTKHGNARLPPLTSFKTFEHDISFLDRCTTNEATKDTDDIDEEFLEIEDSMDTNVSDTWSINNGALEDEGENDPTRENEEASREKMLTPSPTIGLNSPSISNEPRVMHNIDFTEAAASRNRSRNVARRGRPSPLPKNALVYLTPFKRGETFNGFAKNLELEEIVGCSYEVDNVLLCDVKWRNDGDRIRRIEASLLRRYCPGMLAEFYERLIIAKPFYIIINY</sequence>
<dbReference type="InterPro" id="IPR016197">
    <property type="entry name" value="Chromo-like_dom_sf"/>
</dbReference>
<feature type="region of interest" description="Disordered" evidence="1">
    <location>
        <begin position="197"/>
        <end position="244"/>
    </location>
</feature>
<organism evidence="2 3">
    <name type="scientific">Aphis craccivora</name>
    <name type="common">Cowpea aphid</name>
    <dbReference type="NCBI Taxonomy" id="307492"/>
    <lineage>
        <taxon>Eukaryota</taxon>
        <taxon>Metazoa</taxon>
        <taxon>Ecdysozoa</taxon>
        <taxon>Arthropoda</taxon>
        <taxon>Hexapoda</taxon>
        <taxon>Insecta</taxon>
        <taxon>Pterygota</taxon>
        <taxon>Neoptera</taxon>
        <taxon>Paraneoptera</taxon>
        <taxon>Hemiptera</taxon>
        <taxon>Sternorrhyncha</taxon>
        <taxon>Aphidomorpha</taxon>
        <taxon>Aphidoidea</taxon>
        <taxon>Aphididae</taxon>
        <taxon>Aphidini</taxon>
        <taxon>Aphis</taxon>
        <taxon>Aphis</taxon>
    </lineage>
</organism>
<dbReference type="SUPFAM" id="SSF54160">
    <property type="entry name" value="Chromo domain-like"/>
    <property type="match status" value="1"/>
</dbReference>
<comment type="caution">
    <text evidence="2">The sequence shown here is derived from an EMBL/GenBank/DDBJ whole genome shotgun (WGS) entry which is preliminary data.</text>
</comment>
<feature type="region of interest" description="Disordered" evidence="1">
    <location>
        <begin position="1"/>
        <end position="24"/>
    </location>
</feature>
<dbReference type="EMBL" id="VUJU01006132">
    <property type="protein sequence ID" value="KAF0749355.1"/>
    <property type="molecule type" value="Genomic_DNA"/>
</dbReference>
<reference evidence="2 3" key="1">
    <citation type="submission" date="2019-08" db="EMBL/GenBank/DDBJ databases">
        <title>Whole genome of Aphis craccivora.</title>
        <authorList>
            <person name="Voronova N.V."/>
            <person name="Shulinski R.S."/>
            <person name="Bandarenka Y.V."/>
            <person name="Zhorov D.G."/>
            <person name="Warner D."/>
        </authorList>
    </citation>
    <scope>NUCLEOTIDE SEQUENCE [LARGE SCALE GENOMIC DNA]</scope>
    <source>
        <strain evidence="2">180601</strain>
        <tissue evidence="2">Whole Body</tissue>
    </source>
</reference>
<dbReference type="AlphaFoldDB" id="A0A6G0Y5I2"/>
<feature type="compositionally biased region" description="Basic and acidic residues" evidence="1">
    <location>
        <begin position="214"/>
        <end position="227"/>
    </location>
</feature>
<gene>
    <name evidence="2" type="ORF">FWK35_00018598</name>
</gene>